<evidence type="ECO:0000259" key="1">
    <source>
        <dbReference type="Pfam" id="PF01261"/>
    </source>
</evidence>
<dbReference type="OrthoDB" id="9805666at2"/>
<protein>
    <submittedName>
        <fullName evidence="2">Xylose isomerase-like TIM barrel family protein</fullName>
    </submittedName>
</protein>
<sequence length="272" mass="30909">MDKLLFGISGLPLGDENTKFTYKTGIPHLKNLGLDAMELPFVRSVNITDKNKDDVFKAKEENNFYLSAHGSYYINLNSDEIEKQEKSIERIIKGAEGLQKVGGRSLIFHPGFYLKDSPEETFDTIEENLRKIPHFGVDYRLETTGKPTQFGSLEELVELCKRVSTCKLCVDFSHLHARYNGALKEYDDFAKILSHIGDNLGQEALDDMHIHISGINYGPKGEKNHLPFEESDFNYNACMKAFRDFNIKGCVICESPILENDALLIKKIYESL</sequence>
<dbReference type="RefSeq" id="WP_039632425.1">
    <property type="nucleotide sequence ID" value="NZ_AYSO01000015.1"/>
</dbReference>
<dbReference type="FunFam" id="3.20.20.150:FF:000017">
    <property type="entry name" value="Endonuclease IV related protein"/>
    <property type="match status" value="1"/>
</dbReference>
<organism evidence="2 3">
    <name type="scientific">Clostridium argentinense CDC 2741</name>
    <dbReference type="NCBI Taxonomy" id="1418104"/>
    <lineage>
        <taxon>Bacteria</taxon>
        <taxon>Bacillati</taxon>
        <taxon>Bacillota</taxon>
        <taxon>Clostridia</taxon>
        <taxon>Eubacteriales</taxon>
        <taxon>Clostridiaceae</taxon>
        <taxon>Clostridium</taxon>
    </lineage>
</organism>
<dbReference type="InterPro" id="IPR001719">
    <property type="entry name" value="AP_endonuc_2"/>
</dbReference>
<gene>
    <name evidence="2" type="ORF">U732_1435</name>
</gene>
<dbReference type="SMART" id="SM00518">
    <property type="entry name" value="AP2Ec"/>
    <property type="match status" value="1"/>
</dbReference>
<accession>A0A0C1U5Q4</accession>
<dbReference type="SUPFAM" id="SSF51658">
    <property type="entry name" value="Xylose isomerase-like"/>
    <property type="match status" value="1"/>
</dbReference>
<proteinExistence type="predicted"/>
<dbReference type="InterPro" id="IPR036237">
    <property type="entry name" value="Xyl_isomerase-like_sf"/>
</dbReference>
<dbReference type="EMBL" id="AYSO01000015">
    <property type="protein sequence ID" value="KIE47073.1"/>
    <property type="molecule type" value="Genomic_DNA"/>
</dbReference>
<dbReference type="GO" id="GO:0016853">
    <property type="term" value="F:isomerase activity"/>
    <property type="evidence" value="ECO:0007669"/>
    <property type="project" value="UniProtKB-KW"/>
</dbReference>
<dbReference type="GO" id="GO:0008081">
    <property type="term" value="F:phosphoric diester hydrolase activity"/>
    <property type="evidence" value="ECO:0007669"/>
    <property type="project" value="TreeGrafter"/>
</dbReference>
<dbReference type="PANTHER" id="PTHR21445">
    <property type="entry name" value="ENDONUCLEASE IV ENDODEOXYRIBONUCLEASE IV"/>
    <property type="match status" value="1"/>
</dbReference>
<dbReference type="AlphaFoldDB" id="A0A0C1U5Q4"/>
<evidence type="ECO:0000313" key="2">
    <source>
        <dbReference type="EMBL" id="KIE47073.1"/>
    </source>
</evidence>
<feature type="domain" description="Xylose isomerase-like TIM barrel" evidence="1">
    <location>
        <begin position="29"/>
        <end position="257"/>
    </location>
</feature>
<keyword evidence="3" id="KW-1185">Reference proteome</keyword>
<keyword evidence="2" id="KW-0413">Isomerase</keyword>
<evidence type="ECO:0000313" key="3">
    <source>
        <dbReference type="Proteomes" id="UP000031366"/>
    </source>
</evidence>
<dbReference type="Pfam" id="PF01261">
    <property type="entry name" value="AP_endonuc_2"/>
    <property type="match status" value="1"/>
</dbReference>
<dbReference type="InterPro" id="IPR013022">
    <property type="entry name" value="Xyl_isomerase-like_TIM-brl"/>
</dbReference>
<dbReference type="STRING" id="29341.RSJ17_13045"/>
<dbReference type="Proteomes" id="UP000031366">
    <property type="component" value="Unassembled WGS sequence"/>
</dbReference>
<dbReference type="GO" id="GO:0003906">
    <property type="term" value="F:DNA-(apurinic or apyrimidinic site) endonuclease activity"/>
    <property type="evidence" value="ECO:0007669"/>
    <property type="project" value="TreeGrafter"/>
</dbReference>
<reference evidence="2 3" key="1">
    <citation type="journal article" date="2015" name="Infect. Genet. Evol.">
        <title>Genomic sequences of six botulinum neurotoxin-producing strains representing three clostridial species illustrate the mobility and diversity of botulinum neurotoxin genes.</title>
        <authorList>
            <person name="Smith T.J."/>
            <person name="Hill K.K."/>
            <person name="Xie G."/>
            <person name="Foley B.T."/>
            <person name="Williamson C.H."/>
            <person name="Foster J.T."/>
            <person name="Johnson S.L."/>
            <person name="Chertkov O."/>
            <person name="Teshima H."/>
            <person name="Gibbons H.S."/>
            <person name="Johnsky L.A."/>
            <person name="Karavis M.A."/>
            <person name="Smith L.A."/>
        </authorList>
    </citation>
    <scope>NUCLEOTIDE SEQUENCE [LARGE SCALE GENOMIC DNA]</scope>
    <source>
        <strain evidence="2 3">CDC 2741</strain>
    </source>
</reference>
<name>A0A0C1U5Q4_9CLOT</name>
<dbReference type="PANTHER" id="PTHR21445:SF0">
    <property type="entry name" value="APURINIC-APYRIMIDINIC ENDONUCLEASE"/>
    <property type="match status" value="1"/>
</dbReference>
<dbReference type="GO" id="GO:0003677">
    <property type="term" value="F:DNA binding"/>
    <property type="evidence" value="ECO:0007669"/>
    <property type="project" value="InterPro"/>
</dbReference>
<comment type="caution">
    <text evidence="2">The sequence shown here is derived from an EMBL/GenBank/DDBJ whole genome shotgun (WGS) entry which is preliminary data.</text>
</comment>
<dbReference type="GO" id="GO:0008270">
    <property type="term" value="F:zinc ion binding"/>
    <property type="evidence" value="ECO:0007669"/>
    <property type="project" value="InterPro"/>
</dbReference>
<dbReference type="Gene3D" id="3.20.20.150">
    <property type="entry name" value="Divalent-metal-dependent TIM barrel enzymes"/>
    <property type="match status" value="1"/>
</dbReference>
<dbReference type="CDD" id="cd00019">
    <property type="entry name" value="AP2Ec"/>
    <property type="match status" value="1"/>
</dbReference>
<dbReference type="GO" id="GO:0006284">
    <property type="term" value="P:base-excision repair"/>
    <property type="evidence" value="ECO:0007669"/>
    <property type="project" value="TreeGrafter"/>
</dbReference>